<dbReference type="RefSeq" id="WP_119691127.1">
    <property type="nucleotide sequence ID" value="NZ_QXDA01000001.1"/>
</dbReference>
<feature type="domain" description="VOC" evidence="1">
    <location>
        <begin position="5"/>
        <end position="129"/>
    </location>
</feature>
<organism evidence="2 3">
    <name type="scientific">Ectopseudomonas oleovorans</name>
    <name type="common">Pseudomonas oleovorans</name>
    <dbReference type="NCBI Taxonomy" id="301"/>
    <lineage>
        <taxon>Bacteria</taxon>
        <taxon>Pseudomonadati</taxon>
        <taxon>Pseudomonadota</taxon>
        <taxon>Gammaproteobacteria</taxon>
        <taxon>Pseudomonadales</taxon>
        <taxon>Pseudomonadaceae</taxon>
        <taxon>Ectopseudomonas</taxon>
    </lineage>
</organism>
<accession>A0A397NQR4</accession>
<comment type="caution">
    <text evidence="2">The sequence shown here is derived from an EMBL/GenBank/DDBJ whole genome shotgun (WGS) entry which is preliminary data.</text>
</comment>
<dbReference type="CDD" id="cd06587">
    <property type="entry name" value="VOC"/>
    <property type="match status" value="1"/>
</dbReference>
<protein>
    <recommendedName>
        <fullName evidence="1">VOC domain-containing protein</fullName>
    </recommendedName>
</protein>
<dbReference type="PANTHER" id="PTHR35908">
    <property type="entry name" value="HYPOTHETICAL FUSION PROTEIN"/>
    <property type="match status" value="1"/>
</dbReference>
<proteinExistence type="predicted"/>
<dbReference type="Gene3D" id="3.10.180.10">
    <property type="entry name" value="2,3-Dihydroxybiphenyl 1,2-Dioxygenase, domain 1"/>
    <property type="match status" value="1"/>
</dbReference>
<dbReference type="Proteomes" id="UP000265836">
    <property type="component" value="Unassembled WGS sequence"/>
</dbReference>
<gene>
    <name evidence="2" type="ORF">DFO61_0219</name>
</gene>
<dbReference type="Pfam" id="PF18029">
    <property type="entry name" value="Glyoxalase_6"/>
    <property type="match status" value="1"/>
</dbReference>
<dbReference type="EMBL" id="QXDA01000001">
    <property type="protein sequence ID" value="RIA35771.1"/>
    <property type="molecule type" value="Genomic_DNA"/>
</dbReference>
<dbReference type="InterPro" id="IPR029068">
    <property type="entry name" value="Glyas_Bleomycin-R_OHBP_Dase"/>
</dbReference>
<dbReference type="SUPFAM" id="SSF54593">
    <property type="entry name" value="Glyoxalase/Bleomycin resistance protein/Dihydroxybiphenyl dioxygenase"/>
    <property type="match status" value="1"/>
</dbReference>
<dbReference type="InterPro" id="IPR041581">
    <property type="entry name" value="Glyoxalase_6"/>
</dbReference>
<dbReference type="InterPro" id="IPR037523">
    <property type="entry name" value="VOC_core"/>
</dbReference>
<evidence type="ECO:0000259" key="1">
    <source>
        <dbReference type="PROSITE" id="PS51819"/>
    </source>
</evidence>
<evidence type="ECO:0000313" key="3">
    <source>
        <dbReference type="Proteomes" id="UP000265836"/>
    </source>
</evidence>
<name>A0A397NQR4_ECTOL</name>
<evidence type="ECO:0000313" key="2">
    <source>
        <dbReference type="EMBL" id="RIA35771.1"/>
    </source>
</evidence>
<dbReference type="PANTHER" id="PTHR35908:SF1">
    <property type="entry name" value="CONSERVED PROTEIN"/>
    <property type="match status" value="1"/>
</dbReference>
<dbReference type="PROSITE" id="PS51819">
    <property type="entry name" value="VOC"/>
    <property type="match status" value="1"/>
</dbReference>
<reference evidence="2 3" key="1">
    <citation type="submission" date="2018-08" db="EMBL/GenBank/DDBJ databases">
        <title>Genome sequencing of rice bacterial endophytes.</title>
        <authorList>
            <person name="Venturi V."/>
        </authorList>
    </citation>
    <scope>NUCLEOTIDE SEQUENCE [LARGE SCALE GENOMIC DNA]</scope>
    <source>
        <strain evidence="2 3">E1205</strain>
    </source>
</reference>
<sequence length="132" mass="14723">MHRSRLGNIVIDCNTGDLLAEARFWSQALGYPLPEKIDDETTYIQLQTPPGEVQVIIQRVQHEARAHLDIDTDSIADEVARLEGLGASVVTRKEAWVVMQAPSGHRFCVGSPYRAGFDEHANHWNTNTDGKT</sequence>
<dbReference type="AlphaFoldDB" id="A0A397NQR4"/>